<dbReference type="FunFam" id="3.40.50.720:FF:000001">
    <property type="entry name" value="Glyceraldehyde-3-phosphate dehydrogenase"/>
    <property type="match status" value="1"/>
</dbReference>
<dbReference type="GO" id="GO:0006006">
    <property type="term" value="P:glucose metabolic process"/>
    <property type="evidence" value="ECO:0007669"/>
    <property type="project" value="InterPro"/>
</dbReference>
<dbReference type="AlphaFoldDB" id="A0A562V851"/>
<dbReference type="Pfam" id="PF00044">
    <property type="entry name" value="Gp_dh_N"/>
    <property type="match status" value="1"/>
</dbReference>
<dbReference type="InterPro" id="IPR036291">
    <property type="entry name" value="NAD(P)-bd_dom_sf"/>
</dbReference>
<evidence type="ECO:0000256" key="8">
    <source>
        <dbReference type="RuleBase" id="RU361160"/>
    </source>
</evidence>
<protein>
    <recommendedName>
        <fullName evidence="8">Glyceraldehyde-3-phosphate dehydrogenase</fullName>
        <ecNumber evidence="8">1.2.1.-</ecNumber>
    </recommendedName>
</protein>
<name>A0A562V851_9BACT</name>
<evidence type="ECO:0000256" key="4">
    <source>
        <dbReference type="PIRSR" id="PIRSR000149-1"/>
    </source>
</evidence>
<dbReference type="SUPFAM" id="SSF51735">
    <property type="entry name" value="NAD(P)-binding Rossmann-fold domains"/>
    <property type="match status" value="1"/>
</dbReference>
<reference evidence="10 11" key="1">
    <citation type="submission" date="2019-07" db="EMBL/GenBank/DDBJ databases">
        <title>Genomic Encyclopedia of Archaeal and Bacterial Type Strains, Phase II (KMG-II): from individual species to whole genera.</title>
        <authorList>
            <person name="Goeker M."/>
        </authorList>
    </citation>
    <scope>NUCLEOTIDE SEQUENCE [LARGE SCALE GENOMIC DNA]</scope>
    <source>
        <strain evidence="10 11">ATCC BAA-1139</strain>
    </source>
</reference>
<dbReference type="EMBL" id="VLLN01000031">
    <property type="protein sequence ID" value="TWJ14043.1"/>
    <property type="molecule type" value="Genomic_DNA"/>
</dbReference>
<keyword evidence="5" id="KW-0520">NAD</keyword>
<organism evidence="10 11">
    <name type="scientific">Geobacter argillaceus</name>
    <dbReference type="NCBI Taxonomy" id="345631"/>
    <lineage>
        <taxon>Bacteria</taxon>
        <taxon>Pseudomonadati</taxon>
        <taxon>Thermodesulfobacteriota</taxon>
        <taxon>Desulfuromonadia</taxon>
        <taxon>Geobacterales</taxon>
        <taxon>Geobacteraceae</taxon>
        <taxon>Geobacter</taxon>
    </lineage>
</organism>
<feature type="site" description="Activates thiol group during catalysis" evidence="6">
    <location>
        <position position="183"/>
    </location>
</feature>
<keyword evidence="3 8" id="KW-0560">Oxidoreductase</keyword>
<dbReference type="InterPro" id="IPR020831">
    <property type="entry name" value="GlycerAld/Erythrose_P_DH"/>
</dbReference>
<comment type="similarity">
    <text evidence="1 7">Belongs to the glyceraldehyde-3-phosphate dehydrogenase family.</text>
</comment>
<dbReference type="PANTHER" id="PTHR43148">
    <property type="entry name" value="GLYCERALDEHYDE-3-PHOSPHATE DEHYDROGENASE 2"/>
    <property type="match status" value="1"/>
</dbReference>
<dbReference type="GO" id="GO:0050661">
    <property type="term" value="F:NADP binding"/>
    <property type="evidence" value="ECO:0007669"/>
    <property type="project" value="InterPro"/>
</dbReference>
<evidence type="ECO:0000256" key="7">
    <source>
        <dbReference type="RuleBase" id="RU000397"/>
    </source>
</evidence>
<evidence type="ECO:0000313" key="11">
    <source>
        <dbReference type="Proteomes" id="UP000319449"/>
    </source>
</evidence>
<dbReference type="EC" id="1.2.1.-" evidence="8"/>
<evidence type="ECO:0000256" key="5">
    <source>
        <dbReference type="PIRSR" id="PIRSR000149-3"/>
    </source>
</evidence>
<dbReference type="GO" id="GO:0016620">
    <property type="term" value="F:oxidoreductase activity, acting on the aldehyde or oxo group of donors, NAD or NADP as acceptor"/>
    <property type="evidence" value="ECO:0007669"/>
    <property type="project" value="InterPro"/>
</dbReference>
<comment type="subunit">
    <text evidence="2">Homotetramer.</text>
</comment>
<feature type="domain" description="Glyceraldehyde 3-phosphate dehydrogenase NAD(P) binding" evidence="9">
    <location>
        <begin position="7"/>
        <end position="156"/>
    </location>
</feature>
<evidence type="ECO:0000256" key="1">
    <source>
        <dbReference type="ARBA" id="ARBA00007406"/>
    </source>
</evidence>
<sequence>MGDEAPVRVAINGFGRIGRTALRLALDDKRIEVVAINDLADSSMILHQLKYDSTHGVFPGQIALHGERLVVNGRSIRLLRQAEPEELPWFEEGVDIVIEATGLFTSRSAAAAHLRAGARRVVISAPSADADISLVLGVNHHQYDPLRHTVISNASCTTNGLAPLLKVLDDSFGIRKGFMTTVHPYTNNQSLLDSPHPDLRRARASALSMIPTTTSAIRAVIQVMPELAGRIDGLAIRVPTAAVADIDLAMELEQPVDCVTVNDAFRRAARGSMKGIITVTDEPLVSADFRGIRHSAVLDASCTRVVGGNLVKLIAWYDNETGYSSRLIDLISLIGAVSADT</sequence>
<dbReference type="Gene3D" id="3.40.50.720">
    <property type="entry name" value="NAD(P)-binding Rossmann-like Domain"/>
    <property type="match status" value="1"/>
</dbReference>
<dbReference type="Gene3D" id="3.30.360.10">
    <property type="entry name" value="Dihydrodipicolinate Reductase, domain 2"/>
    <property type="match status" value="1"/>
</dbReference>
<dbReference type="RefSeq" id="WP_145025237.1">
    <property type="nucleotide sequence ID" value="NZ_VLLN01000031.1"/>
</dbReference>
<evidence type="ECO:0000259" key="9">
    <source>
        <dbReference type="SMART" id="SM00846"/>
    </source>
</evidence>
<evidence type="ECO:0000256" key="3">
    <source>
        <dbReference type="ARBA" id="ARBA00023002"/>
    </source>
</evidence>
<dbReference type="NCBIfam" id="TIGR01534">
    <property type="entry name" value="GAPDH-I"/>
    <property type="match status" value="1"/>
</dbReference>
<evidence type="ECO:0000256" key="2">
    <source>
        <dbReference type="ARBA" id="ARBA00011881"/>
    </source>
</evidence>
<comment type="caution">
    <text evidence="10">The sequence shown here is derived from an EMBL/GenBank/DDBJ whole genome shotgun (WGS) entry which is preliminary data.</text>
</comment>
<evidence type="ECO:0000256" key="6">
    <source>
        <dbReference type="PIRSR" id="PIRSR000149-4"/>
    </source>
</evidence>
<accession>A0A562V851</accession>
<dbReference type="SMART" id="SM00846">
    <property type="entry name" value="Gp_dh_N"/>
    <property type="match status" value="1"/>
</dbReference>
<dbReference type="InterPro" id="IPR020830">
    <property type="entry name" value="GlycerAld_3-P_DH_AS"/>
</dbReference>
<dbReference type="PROSITE" id="PS00071">
    <property type="entry name" value="GAPDH"/>
    <property type="match status" value="1"/>
</dbReference>
<evidence type="ECO:0000313" key="10">
    <source>
        <dbReference type="EMBL" id="TWJ14043.1"/>
    </source>
</evidence>
<feature type="binding site" evidence="5">
    <location>
        <begin position="16"/>
        <end position="17"/>
    </location>
    <ligand>
        <name>NAD(+)</name>
        <dbReference type="ChEBI" id="CHEBI:57540"/>
    </ligand>
</feature>
<dbReference type="InterPro" id="IPR020828">
    <property type="entry name" value="GlycerAld_3-P_DH_NAD(P)-bd"/>
</dbReference>
<feature type="binding site" evidence="5">
    <location>
        <position position="38"/>
    </location>
    <ligand>
        <name>NAD(+)</name>
        <dbReference type="ChEBI" id="CHEBI:57540"/>
    </ligand>
</feature>
<keyword evidence="11" id="KW-1185">Reference proteome</keyword>
<dbReference type="InterPro" id="IPR006424">
    <property type="entry name" value="Glyceraldehyde-3-P_DH_1"/>
</dbReference>
<dbReference type="Pfam" id="PF02800">
    <property type="entry name" value="Gp_dh_C"/>
    <property type="match status" value="1"/>
</dbReference>
<dbReference type="PIRSF" id="PIRSF000149">
    <property type="entry name" value="GAP_DH"/>
    <property type="match status" value="1"/>
</dbReference>
<dbReference type="PRINTS" id="PR00078">
    <property type="entry name" value="G3PDHDRGNASE"/>
</dbReference>
<dbReference type="SUPFAM" id="SSF55347">
    <property type="entry name" value="Glyceraldehyde-3-phosphate dehydrogenase-like, C-terminal domain"/>
    <property type="match status" value="1"/>
</dbReference>
<keyword evidence="5" id="KW-0547">Nucleotide-binding</keyword>
<dbReference type="InterPro" id="IPR020829">
    <property type="entry name" value="GlycerAld_3-P_DH_cat"/>
</dbReference>
<dbReference type="OrthoDB" id="9803304at2"/>
<dbReference type="Proteomes" id="UP000319449">
    <property type="component" value="Unassembled WGS sequence"/>
</dbReference>
<proteinExistence type="inferred from homology"/>
<dbReference type="CDD" id="cd05214">
    <property type="entry name" value="GAPDH_I_N"/>
    <property type="match status" value="1"/>
</dbReference>
<gene>
    <name evidence="10" type="ORF">JN12_03542</name>
</gene>
<feature type="active site" description="Nucleophile" evidence="4">
    <location>
        <position position="156"/>
    </location>
</feature>
<dbReference type="FunFam" id="3.30.360.10:FF:000002">
    <property type="entry name" value="Glyceraldehyde-3-phosphate dehydrogenase"/>
    <property type="match status" value="1"/>
</dbReference>
<feature type="binding site" evidence="5">
    <location>
        <position position="124"/>
    </location>
    <ligand>
        <name>NAD(+)</name>
        <dbReference type="ChEBI" id="CHEBI:57540"/>
    </ligand>
</feature>
<dbReference type="CDD" id="cd18126">
    <property type="entry name" value="GAPDH_I_C"/>
    <property type="match status" value="1"/>
</dbReference>
<dbReference type="GO" id="GO:0051287">
    <property type="term" value="F:NAD binding"/>
    <property type="evidence" value="ECO:0007669"/>
    <property type="project" value="InterPro"/>
</dbReference>
<feature type="binding site" evidence="5">
    <location>
        <position position="319"/>
    </location>
    <ligand>
        <name>NAD(+)</name>
        <dbReference type="ChEBI" id="CHEBI:57540"/>
    </ligand>
</feature>